<comment type="caution">
    <text evidence="1">The sequence shown here is derived from an EMBL/GenBank/DDBJ whole genome shotgun (WGS) entry which is preliminary data.</text>
</comment>
<keyword evidence="2" id="KW-1185">Reference proteome</keyword>
<evidence type="ECO:0000313" key="2">
    <source>
        <dbReference type="Proteomes" id="UP001056120"/>
    </source>
</evidence>
<gene>
    <name evidence="1" type="ORF">L1987_23157</name>
</gene>
<protein>
    <submittedName>
        <fullName evidence="1">Uncharacterized protein</fullName>
    </submittedName>
</protein>
<dbReference type="Proteomes" id="UP001056120">
    <property type="component" value="Linkage Group LG08"/>
</dbReference>
<reference evidence="1 2" key="2">
    <citation type="journal article" date="2022" name="Mol. Ecol. Resour.">
        <title>The genomes of chicory, endive, great burdock and yacon provide insights into Asteraceae paleo-polyploidization history and plant inulin production.</title>
        <authorList>
            <person name="Fan W."/>
            <person name="Wang S."/>
            <person name="Wang H."/>
            <person name="Wang A."/>
            <person name="Jiang F."/>
            <person name="Liu H."/>
            <person name="Zhao H."/>
            <person name="Xu D."/>
            <person name="Zhang Y."/>
        </authorList>
    </citation>
    <scope>NUCLEOTIDE SEQUENCE [LARGE SCALE GENOMIC DNA]</scope>
    <source>
        <strain evidence="2">cv. Yunnan</strain>
        <tissue evidence="1">Leaves</tissue>
    </source>
</reference>
<proteinExistence type="predicted"/>
<evidence type="ECO:0000313" key="1">
    <source>
        <dbReference type="EMBL" id="KAI3807232.1"/>
    </source>
</evidence>
<dbReference type="EMBL" id="CM042025">
    <property type="protein sequence ID" value="KAI3807232.1"/>
    <property type="molecule type" value="Genomic_DNA"/>
</dbReference>
<accession>A0ACB9IGN4</accession>
<organism evidence="1 2">
    <name type="scientific">Smallanthus sonchifolius</name>
    <dbReference type="NCBI Taxonomy" id="185202"/>
    <lineage>
        <taxon>Eukaryota</taxon>
        <taxon>Viridiplantae</taxon>
        <taxon>Streptophyta</taxon>
        <taxon>Embryophyta</taxon>
        <taxon>Tracheophyta</taxon>
        <taxon>Spermatophyta</taxon>
        <taxon>Magnoliopsida</taxon>
        <taxon>eudicotyledons</taxon>
        <taxon>Gunneridae</taxon>
        <taxon>Pentapetalae</taxon>
        <taxon>asterids</taxon>
        <taxon>campanulids</taxon>
        <taxon>Asterales</taxon>
        <taxon>Asteraceae</taxon>
        <taxon>Asteroideae</taxon>
        <taxon>Heliantheae alliance</taxon>
        <taxon>Millerieae</taxon>
        <taxon>Smallanthus</taxon>
    </lineage>
</organism>
<name>A0ACB9IGN4_9ASTR</name>
<sequence>MASLQLATPRAPPPSSPSIAANRRLGIDINEDDDVDGSEYAVVAGFNRCWFFADDWIWDFRFNRFDSLLCGLLLQCQSPLSVNLFTGERAVLWSAGFREMGDDGPMVSKDDGGGDRRLG</sequence>
<reference evidence="2" key="1">
    <citation type="journal article" date="2022" name="Mol. Ecol. Resour.">
        <title>The genomes of chicory, endive, great burdock and yacon provide insights into Asteraceae palaeo-polyploidization history and plant inulin production.</title>
        <authorList>
            <person name="Fan W."/>
            <person name="Wang S."/>
            <person name="Wang H."/>
            <person name="Wang A."/>
            <person name="Jiang F."/>
            <person name="Liu H."/>
            <person name="Zhao H."/>
            <person name="Xu D."/>
            <person name="Zhang Y."/>
        </authorList>
    </citation>
    <scope>NUCLEOTIDE SEQUENCE [LARGE SCALE GENOMIC DNA]</scope>
    <source>
        <strain evidence="2">cv. Yunnan</strain>
    </source>
</reference>